<feature type="transmembrane region" description="Helical" evidence="1">
    <location>
        <begin position="107"/>
        <end position="128"/>
    </location>
</feature>
<organism evidence="2 3">
    <name type="scientific">Corynebacterium glaucum</name>
    <dbReference type="NCBI Taxonomy" id="187491"/>
    <lineage>
        <taxon>Bacteria</taxon>
        <taxon>Bacillati</taxon>
        <taxon>Actinomycetota</taxon>
        <taxon>Actinomycetes</taxon>
        <taxon>Mycobacteriales</taxon>
        <taxon>Corynebacteriaceae</taxon>
        <taxon>Corynebacterium</taxon>
    </lineage>
</organism>
<dbReference type="KEGG" id="cgv:CGLAU_11905"/>
<accession>A0A1Q2HZQ5</accession>
<keyword evidence="1" id="KW-0472">Membrane</keyword>
<protein>
    <submittedName>
        <fullName evidence="2">Uncharacterized protein</fullName>
    </submittedName>
</protein>
<dbReference type="Proteomes" id="UP000217209">
    <property type="component" value="Chromosome"/>
</dbReference>
<reference evidence="2 3" key="1">
    <citation type="submission" date="2016-12" db="EMBL/GenBank/DDBJ databases">
        <authorList>
            <person name="Song W.-J."/>
            <person name="Kurnit D.M."/>
        </authorList>
    </citation>
    <scope>NUCLEOTIDE SEQUENCE [LARGE SCALE GENOMIC DNA]</scope>
    <source>
        <strain evidence="2 3">DSM 30827</strain>
    </source>
</reference>
<keyword evidence="1" id="KW-1133">Transmembrane helix</keyword>
<feature type="transmembrane region" description="Helical" evidence="1">
    <location>
        <begin position="40"/>
        <end position="61"/>
    </location>
</feature>
<proteinExistence type="predicted"/>
<dbReference type="EMBL" id="CP019688">
    <property type="protein sequence ID" value="AQQ16309.1"/>
    <property type="molecule type" value="Genomic_DNA"/>
</dbReference>
<evidence type="ECO:0000313" key="2">
    <source>
        <dbReference type="EMBL" id="AQQ16309.1"/>
    </source>
</evidence>
<name>A0A1Q2HZQ5_9CORY</name>
<keyword evidence="1" id="KW-0812">Transmembrane</keyword>
<evidence type="ECO:0000256" key="1">
    <source>
        <dbReference type="SAM" id="Phobius"/>
    </source>
</evidence>
<evidence type="ECO:0000313" key="3">
    <source>
        <dbReference type="Proteomes" id="UP000217209"/>
    </source>
</evidence>
<dbReference type="RefSeq" id="WP_095660877.1">
    <property type="nucleotide sequence ID" value="NZ_CP019688.1"/>
</dbReference>
<sequence precursor="true">MSLRRKLISVVIATALIPAVTLIAEQLAVALGASYGAGKILLAVGFTVTALNAIFGAVFCASEARTTTHDAAVGYGITGSLLLTFGWLTTAQLALAQRGVGEAGEMSLFTIWTLLIPIGQVLLIMAALTAPRTALKA</sequence>
<feature type="transmembrane region" description="Helical" evidence="1">
    <location>
        <begin position="73"/>
        <end position="95"/>
    </location>
</feature>
<dbReference type="AlphaFoldDB" id="A0A1Q2HZQ5"/>
<keyword evidence="3" id="KW-1185">Reference proteome</keyword>
<gene>
    <name evidence="2" type="ORF">CGLAU_11905</name>
</gene>